<keyword evidence="1" id="KW-1133">Transmembrane helix</keyword>
<keyword evidence="1" id="KW-0812">Transmembrane</keyword>
<protein>
    <submittedName>
        <fullName evidence="2">Uncharacterized protein</fullName>
    </submittedName>
</protein>
<evidence type="ECO:0000256" key="1">
    <source>
        <dbReference type="SAM" id="Phobius"/>
    </source>
</evidence>
<dbReference type="RefSeq" id="WP_223792345.1">
    <property type="nucleotide sequence ID" value="NZ_JAIOUQ010000015.1"/>
</dbReference>
<dbReference type="AlphaFoldDB" id="A0A8T5V1G0"/>
<feature type="transmembrane region" description="Helical" evidence="1">
    <location>
        <begin position="81"/>
        <end position="99"/>
    </location>
</feature>
<organism evidence="2 3">
    <name type="scientific">Methanobacterium spitsbergense</name>
    <dbReference type="NCBI Taxonomy" id="2874285"/>
    <lineage>
        <taxon>Archaea</taxon>
        <taxon>Methanobacteriati</taxon>
        <taxon>Methanobacteriota</taxon>
        <taxon>Methanomada group</taxon>
        <taxon>Methanobacteria</taxon>
        <taxon>Methanobacteriales</taxon>
        <taxon>Methanobacteriaceae</taxon>
        <taxon>Methanobacterium</taxon>
    </lineage>
</organism>
<dbReference type="EMBL" id="JAIOUQ010000015">
    <property type="protein sequence ID" value="MBZ2166799.1"/>
    <property type="molecule type" value="Genomic_DNA"/>
</dbReference>
<feature type="transmembrane region" description="Helical" evidence="1">
    <location>
        <begin position="6"/>
        <end position="22"/>
    </location>
</feature>
<sequence length="101" mass="11537">MGYLTVWILTVIIEFIIIWILVKDNPWLLLLYSVIINSLTLPIATYSYINLLPNIYLVEITVIIIESILLMFLLKIKYPKALMISAAANTVTAFIGYLMSI</sequence>
<feature type="transmembrane region" description="Helical" evidence="1">
    <location>
        <begin position="29"/>
        <end position="49"/>
    </location>
</feature>
<keyword evidence="3" id="KW-1185">Reference proteome</keyword>
<comment type="caution">
    <text evidence="2">The sequence shown here is derived from an EMBL/GenBank/DDBJ whole genome shotgun (WGS) entry which is preliminary data.</text>
</comment>
<keyword evidence="1" id="KW-0472">Membrane</keyword>
<proteinExistence type="predicted"/>
<feature type="transmembrane region" description="Helical" evidence="1">
    <location>
        <begin position="55"/>
        <end position="74"/>
    </location>
</feature>
<dbReference type="Proteomes" id="UP000825933">
    <property type="component" value="Unassembled WGS sequence"/>
</dbReference>
<evidence type="ECO:0000313" key="3">
    <source>
        <dbReference type="Proteomes" id="UP000825933"/>
    </source>
</evidence>
<accession>A0A8T5V1G0</accession>
<gene>
    <name evidence="2" type="ORF">K8N75_12210</name>
</gene>
<reference evidence="3" key="1">
    <citation type="journal article" date="2022" name="Microbiol. Resour. Announc.">
        <title>Draft Genome Sequence of a Methanogenic Archaeon from West Spitsbergen Permafrost.</title>
        <authorList>
            <person name="Trubitsyn V."/>
            <person name="Rivkina E."/>
            <person name="Shcherbakova V."/>
        </authorList>
    </citation>
    <scope>NUCLEOTIDE SEQUENCE [LARGE SCALE GENOMIC DNA]</scope>
    <source>
        <strain evidence="3">VT</strain>
    </source>
</reference>
<name>A0A8T5V1G0_9EURY</name>
<evidence type="ECO:0000313" key="2">
    <source>
        <dbReference type="EMBL" id="MBZ2166799.1"/>
    </source>
</evidence>